<evidence type="ECO:0000313" key="4">
    <source>
        <dbReference type="EMBL" id="NLR81381.1"/>
    </source>
</evidence>
<name>A0A847SHR6_9BACT</name>
<dbReference type="GO" id="GO:0010181">
    <property type="term" value="F:FMN binding"/>
    <property type="evidence" value="ECO:0007669"/>
    <property type="project" value="InterPro"/>
</dbReference>
<dbReference type="InterPro" id="IPR051799">
    <property type="entry name" value="NADH_flavin_oxidoreductase"/>
</dbReference>
<keyword evidence="2" id="KW-0560">Oxidoreductase</keyword>
<feature type="domain" description="NADH:flavin oxidoreductase/NADH oxidase N-terminal" evidence="3">
    <location>
        <begin position="18"/>
        <end position="341"/>
    </location>
</feature>
<evidence type="ECO:0000259" key="3">
    <source>
        <dbReference type="Pfam" id="PF00724"/>
    </source>
</evidence>
<evidence type="ECO:0000256" key="1">
    <source>
        <dbReference type="ARBA" id="ARBA00022630"/>
    </source>
</evidence>
<dbReference type="PANTHER" id="PTHR43656">
    <property type="entry name" value="BINDING OXIDOREDUCTASE, PUTATIVE (AFU_ORTHOLOGUE AFUA_2G08260)-RELATED"/>
    <property type="match status" value="1"/>
</dbReference>
<organism evidence="4 5">
    <name type="scientific">Chitinophaga eiseniae</name>
    <dbReference type="NCBI Taxonomy" id="634771"/>
    <lineage>
        <taxon>Bacteria</taxon>
        <taxon>Pseudomonadati</taxon>
        <taxon>Bacteroidota</taxon>
        <taxon>Chitinophagia</taxon>
        <taxon>Chitinophagales</taxon>
        <taxon>Chitinophagaceae</taxon>
        <taxon>Chitinophaga</taxon>
    </lineage>
</organism>
<dbReference type="GO" id="GO:0016491">
    <property type="term" value="F:oxidoreductase activity"/>
    <property type="evidence" value="ECO:0007669"/>
    <property type="project" value="UniProtKB-KW"/>
</dbReference>
<dbReference type="InterPro" id="IPR013785">
    <property type="entry name" value="Aldolase_TIM"/>
</dbReference>
<dbReference type="Gene3D" id="3.20.20.70">
    <property type="entry name" value="Aldolase class I"/>
    <property type="match status" value="1"/>
</dbReference>
<keyword evidence="1" id="KW-0285">Flavoprotein</keyword>
<dbReference type="AlphaFoldDB" id="A0A847SHR6"/>
<dbReference type="EMBL" id="JABAHZ010000006">
    <property type="protein sequence ID" value="NLR81381.1"/>
    <property type="molecule type" value="Genomic_DNA"/>
</dbReference>
<dbReference type="Proteomes" id="UP000552864">
    <property type="component" value="Unassembled WGS sequence"/>
</dbReference>
<dbReference type="CDD" id="cd02803">
    <property type="entry name" value="OYE_like_FMN_family"/>
    <property type="match status" value="1"/>
</dbReference>
<protein>
    <submittedName>
        <fullName evidence="4">NADH:flavin oxidoreductase</fullName>
    </submittedName>
</protein>
<dbReference type="PANTHER" id="PTHR43656:SF2">
    <property type="entry name" value="BINDING OXIDOREDUCTASE, PUTATIVE (AFU_ORTHOLOGUE AFUA_2G08260)-RELATED"/>
    <property type="match status" value="1"/>
</dbReference>
<gene>
    <name evidence="4" type="ORF">HGH91_22335</name>
</gene>
<evidence type="ECO:0000313" key="5">
    <source>
        <dbReference type="Proteomes" id="UP000552864"/>
    </source>
</evidence>
<evidence type="ECO:0000256" key="2">
    <source>
        <dbReference type="ARBA" id="ARBA00023002"/>
    </source>
</evidence>
<dbReference type="SUPFAM" id="SSF51395">
    <property type="entry name" value="FMN-linked oxidoreductases"/>
    <property type="match status" value="1"/>
</dbReference>
<comment type="caution">
    <text evidence="4">The sequence shown here is derived from an EMBL/GenBank/DDBJ whole genome shotgun (WGS) entry which is preliminary data.</text>
</comment>
<dbReference type="RefSeq" id="WP_168741023.1">
    <property type="nucleotide sequence ID" value="NZ_JABAHZ010000006.1"/>
</dbReference>
<sequence>MTTHPILAAFDHALLPAKNRTVVAPMSRASATLQGVPTDVMQAYYEKFAAGGFGIIITEGLYTDALASQAYPHQPGIITPAQIAGWRAIAGVVKAQGSIFIAQLMHAGALSQHLMHTLAPSAVQPMGKKLASYGGGDGPFPLPAAMTTADIQAAIAGYVQSAENALVAGFQGVEIHAANGYLLDQFLTDYTNLREDEYGGSIRHRFRVIAAIIEGIRAKVPAGFIIGLRLSEGKVNNGSYRWPGGVETATSLLAEVKQASVDYVHISGEGSTWEKLVYDDQLSLTTIAKRMVDRPVVANGGLHNLEVARRVLEEGHADFISLGHAALANPDWPARVREGLAFTDFERDMATPFPPLQ</sequence>
<dbReference type="Pfam" id="PF00724">
    <property type="entry name" value="Oxidored_FMN"/>
    <property type="match status" value="1"/>
</dbReference>
<accession>A0A847SHR6</accession>
<keyword evidence="5" id="KW-1185">Reference proteome</keyword>
<dbReference type="InterPro" id="IPR001155">
    <property type="entry name" value="OxRdtase_FMN_N"/>
</dbReference>
<proteinExistence type="predicted"/>
<reference evidence="4 5" key="1">
    <citation type="submission" date="2020-04" db="EMBL/GenBank/DDBJ databases">
        <authorList>
            <person name="Yin C."/>
        </authorList>
    </citation>
    <scope>NUCLEOTIDE SEQUENCE [LARGE SCALE GENOMIC DNA]</scope>
    <source>
        <strain evidence="4 5">Ak56</strain>
    </source>
</reference>